<dbReference type="CDD" id="cd00063">
    <property type="entry name" value="FN3"/>
    <property type="match status" value="5"/>
</dbReference>
<sequence length="2175" mass="212461">MGSCRQGSCRNTRSDPPARAFGALAVLCRAARWLLLAALSLCFAAPAMAAVRCSITWNLANTGTSSYVYTFTPSDYGSCDPGGVDGVYTDGFGSTSSISTSQGGSMATDLNTPNVDKLVYQIPTVRYTGTDSVTLYDAYGDTVQVTIVVSATAPGAPTIISGTAGNAQATVSFSAPAYDGASTITSYTVTSSPGGFSMTGASSPLTVTGLTNGVGYTFRVTATNAVGTGAQSGASGTVTPKAPQTITFVNPGAQNFGTTPTLPGSSDSGLALTFSSVTTGVCTTTSGGTLTFVTVGTCTIHADQAGNAAYLAATTVSRSFTVNAVVPGAPTVGTATAGNTQASVTFTAPGFNGGASITGYTVTASPGGATGTGAASPITVTGLTNGTAYTFTVTATNSAGTGSASAASNSATPKAGQTITFANPGAQTFGTTPTLTATSDSGLTVSFTSSTTGVCTITSGGVLTFVTAGTCTINADQAGNGSYLAATTVSRSFTVNAVVPGAPTVGTATSGNAQASVTFTAPASNGGASITGYTVTASPGGATGTGAASPIIVTGLTNGTAYTFTVTATNSAGTGSASAASNAATPKAGQTITFANPGAQNFGTTPTLTATSDSALTVSFTSSTPGVCTTTSGGALTFVTAGTCTINADQAGNGSYLAAATVSRSFTVNAVAPGAPTVGTATAGNTQASVTFTAPGSNGGASITGYTVTANPGGATGSGAASPITVTGLTNGTAYTFTVTATNSAGTGSASAASNVATPKAGQTITFANPGAQNFGTTPTLNATSDSALTPTFSSATTGVCTITSGGALTFVTSGTCTINADQAGNGSYLAAATVSRSFTVNAVVPGAPTMGTATAGSGQASVSFTAPASNGGSAITSYTVTSSPGGITASGAASPITVTGLSNGTTYTFTVVATNGAGTGGASAASNAVATQAAQTLIFANPGTQNFGTSPTLSATSDAGLTPSFSSATPAVCTVTAAGTLTFLAVGTCTISADQAGNASYLPAATVTRSFTVAPPVLTISPATLLAPAVAQPYAQTITMSGGTAPYRFSLSAGSLPAGLALGASTGTLSGTATAAGAFAFTVQVTDQRGFSSSQVYSFNIALPTLAVAPAGLAAGQQGLAYSQQATASGGLAPYAYSLSAGSLPAGVTLNAATGAISGTPTVSGTFNFTVKATDATSGSGPAQGTQAYTVVMAAGQPRAAAARVDTGYGTPAPVNLGAVITGGAATAVAVVSGPAHGTAVVSGPTTLLYTPAAGYAGPDSFTYSASNAFGASSATVTVNVGSATLSYAPAPLAPGVGGAAYSQSVAGASGGAAPYSYAVASGALPAGLSLAANGTLAGTPTAGGTFQFTVTATDSSTGAGPFRATSGLLTLTIRAATVALAPASLARAQVGVPYSQALSATGGNAPYSFSVSAGTLPPGLALNASTGALSGTPTAAGRFAFTVQASDSTAGAVGTGSREFVLTTDPALPIAGAKGLTVAFNTATVLDLAPALSGGPATAVAVSSAPAHGTVTVSGLTVTYTPTVGYTGTDRFSYTASNVSGTSAPAAVDVTVNPPLPVPQPGNVTVINRGANNGGVPQPTVITLTSQGGPVTGVTIVVPPAHGTVTLAGIQQAGRVQASAFTGRQDAGGSSATVTYTPNVGFVGTDSFTYTMTNAGGTSAPATVTIQVTPPPPVLGSAGTTARTKGGQPVVLAVAAQATGGPFTGLTVVSAPAEGRTEVQGLTLVYTPPVAFAGVATITFALSNAYGSTQGTATVTVVGRLDPSKDAEVGGLLASQADTARRFARSQLGNFNRRLESLHSAGGWGRSSLDLGLSSFGVQSRAEARMDPLAQLDARRGGDATGSAMPGARAGGGGARVSSAAQGGPDAGAAPRAHLRSGDRQNAGRDSDGAEAREPWAFWMGGGIDFGRRDALTGQERLRFHTDGVSLGADCRVNDRWTLGVGGGFGSDRADIGTHGSRSTARNGVVAVYGAWRPAEQVFVDGVLGYSRQSFDLQRYITDDGGWATGSRSGRQWFGSVTASHESRLAGGWMLAPYGRLEWMRATLAAYTETAADVAALSFADQRVRMATGKLGLRAAFAHPLQGGELQPRLRLEWQHQFEGTDPAAMTYADLGPQTPVYRAQPAQDKRTQGAAELGAKWVQSGGRLAVSVDVGTQFSGRSGAQQSLRLGLEGRF</sequence>
<dbReference type="InterPro" id="IPR015919">
    <property type="entry name" value="Cadherin-like_sf"/>
</dbReference>
<dbReference type="SMART" id="SM00060">
    <property type="entry name" value="FN3"/>
    <property type="match status" value="5"/>
</dbReference>
<evidence type="ECO:0000313" key="6">
    <source>
        <dbReference type="Proteomes" id="UP001606303"/>
    </source>
</evidence>
<feature type="compositionally biased region" description="Low complexity" evidence="1">
    <location>
        <begin position="1858"/>
        <end position="1874"/>
    </location>
</feature>
<name>A0ABW7GWJ1_9BURK</name>
<dbReference type="InterPro" id="IPR005546">
    <property type="entry name" value="Autotransporte_beta"/>
</dbReference>
<proteinExistence type="predicted"/>
<accession>A0ABW7GWJ1</accession>
<dbReference type="EMBL" id="JBIGIB010000002">
    <property type="protein sequence ID" value="MFG6466295.1"/>
    <property type="molecule type" value="Genomic_DNA"/>
</dbReference>
<feature type="domain" description="Fibronectin type-III" evidence="3">
    <location>
        <begin position="326"/>
        <end position="415"/>
    </location>
</feature>
<dbReference type="PROSITE" id="PS51208">
    <property type="entry name" value="AUTOTRANSPORTER"/>
    <property type="match status" value="1"/>
</dbReference>
<feature type="region of interest" description="Disordered" evidence="1">
    <location>
        <begin position="1836"/>
        <end position="1892"/>
    </location>
</feature>
<evidence type="ECO:0000313" key="5">
    <source>
        <dbReference type="EMBL" id="MFG6466295.1"/>
    </source>
</evidence>
<reference evidence="5 6" key="1">
    <citation type="submission" date="2024-08" db="EMBL/GenBank/DDBJ databases">
        <authorList>
            <person name="Lu H."/>
        </authorList>
    </citation>
    <scope>NUCLEOTIDE SEQUENCE [LARGE SCALE GENOMIC DNA]</scope>
    <source>
        <strain evidence="5 6">BYS87W</strain>
    </source>
</reference>
<feature type="compositionally biased region" description="Basic and acidic residues" evidence="1">
    <location>
        <begin position="1878"/>
        <end position="1892"/>
    </location>
</feature>
<dbReference type="SUPFAM" id="SSF103515">
    <property type="entry name" value="Autotransporter"/>
    <property type="match status" value="1"/>
</dbReference>
<dbReference type="PROSITE" id="PS50853">
    <property type="entry name" value="FN3"/>
    <property type="match status" value="5"/>
</dbReference>
<dbReference type="Gene3D" id="2.60.40.2810">
    <property type="match status" value="2"/>
</dbReference>
<dbReference type="PANTHER" id="PTHR34720">
    <property type="entry name" value="MICROCYSTIN DEPENDENT PROTEIN"/>
    <property type="match status" value="1"/>
</dbReference>
<keyword evidence="6" id="KW-1185">Reference proteome</keyword>
<dbReference type="InterPro" id="IPR013783">
    <property type="entry name" value="Ig-like_fold"/>
</dbReference>
<dbReference type="SUPFAM" id="SSF49265">
    <property type="entry name" value="Fibronectin type III"/>
    <property type="match status" value="5"/>
</dbReference>
<dbReference type="Gene3D" id="2.60.40.10">
    <property type="entry name" value="Immunoglobulins"/>
    <property type="match status" value="9"/>
</dbReference>
<feature type="domain" description="Fibronectin type-III" evidence="3">
    <location>
        <begin position="672"/>
        <end position="761"/>
    </location>
</feature>
<organism evidence="5 6">
    <name type="scientific">Pelomonas baiyunensis</name>
    <dbReference type="NCBI Taxonomy" id="3299026"/>
    <lineage>
        <taxon>Bacteria</taxon>
        <taxon>Pseudomonadati</taxon>
        <taxon>Pseudomonadota</taxon>
        <taxon>Betaproteobacteria</taxon>
        <taxon>Burkholderiales</taxon>
        <taxon>Sphaerotilaceae</taxon>
        <taxon>Roseateles</taxon>
    </lineage>
</organism>
<dbReference type="Proteomes" id="UP001606303">
    <property type="component" value="Unassembled WGS sequence"/>
</dbReference>
<dbReference type="InterPro" id="IPR036116">
    <property type="entry name" value="FN3_sf"/>
</dbReference>
<dbReference type="InterPro" id="IPR036709">
    <property type="entry name" value="Autotransporte_beta_dom_sf"/>
</dbReference>
<feature type="domain" description="Fibronectin type-III" evidence="3">
    <location>
        <begin position="153"/>
        <end position="243"/>
    </location>
</feature>
<dbReference type="PANTHER" id="PTHR34720:SF9">
    <property type="entry name" value="BLR4714 PROTEIN"/>
    <property type="match status" value="1"/>
</dbReference>
<keyword evidence="2" id="KW-0732">Signal</keyword>
<evidence type="ECO:0000259" key="4">
    <source>
        <dbReference type="PROSITE" id="PS51208"/>
    </source>
</evidence>
<dbReference type="InterPro" id="IPR003961">
    <property type="entry name" value="FN3_dom"/>
</dbReference>
<dbReference type="Pfam" id="PF17963">
    <property type="entry name" value="Big_9"/>
    <property type="match status" value="4"/>
</dbReference>
<feature type="domain" description="Fibronectin type-III" evidence="3">
    <location>
        <begin position="499"/>
        <end position="588"/>
    </location>
</feature>
<dbReference type="Gene3D" id="2.60.40.3440">
    <property type="match status" value="2"/>
</dbReference>
<evidence type="ECO:0000259" key="3">
    <source>
        <dbReference type="PROSITE" id="PS50853"/>
    </source>
</evidence>
<feature type="signal peptide" evidence="2">
    <location>
        <begin position="1"/>
        <end position="49"/>
    </location>
</feature>
<feature type="chain" id="PRO_5045498842" evidence="2">
    <location>
        <begin position="50"/>
        <end position="2175"/>
    </location>
</feature>
<dbReference type="Gene3D" id="2.60.40.1080">
    <property type="match status" value="1"/>
</dbReference>
<dbReference type="SUPFAM" id="SSF49313">
    <property type="entry name" value="Cadherin-like"/>
    <property type="match status" value="4"/>
</dbReference>
<gene>
    <name evidence="5" type="ORF">ACG01O_06730</name>
</gene>
<comment type="caution">
    <text evidence="5">The sequence shown here is derived from an EMBL/GenBank/DDBJ whole genome shotgun (WGS) entry which is preliminary data.</text>
</comment>
<dbReference type="Pfam" id="PF03797">
    <property type="entry name" value="Autotransporter"/>
    <property type="match status" value="1"/>
</dbReference>
<dbReference type="SMART" id="SM00869">
    <property type="entry name" value="Autotransporter"/>
    <property type="match status" value="1"/>
</dbReference>
<feature type="domain" description="Fibronectin type-III" evidence="3">
    <location>
        <begin position="845"/>
        <end position="935"/>
    </location>
</feature>
<dbReference type="Pfam" id="PF05345">
    <property type="entry name" value="He_PIG"/>
    <property type="match status" value="4"/>
</dbReference>
<evidence type="ECO:0000256" key="2">
    <source>
        <dbReference type="SAM" id="SignalP"/>
    </source>
</evidence>
<dbReference type="Pfam" id="PF00041">
    <property type="entry name" value="fn3"/>
    <property type="match status" value="5"/>
</dbReference>
<dbReference type="Gene3D" id="2.40.128.130">
    <property type="entry name" value="Autotransporter beta-domain"/>
    <property type="match status" value="1"/>
</dbReference>
<dbReference type="InterPro" id="IPR008964">
    <property type="entry name" value="Invasin/intimin_cell_adhesion"/>
</dbReference>
<dbReference type="RefSeq" id="WP_394382726.1">
    <property type="nucleotide sequence ID" value="NZ_JBIGIB010000002.1"/>
</dbReference>
<dbReference type="SUPFAM" id="SSF49373">
    <property type="entry name" value="Invasin/intimin cell-adhesion fragments"/>
    <property type="match status" value="1"/>
</dbReference>
<protein>
    <submittedName>
        <fullName evidence="5">Fibronectin type III domain-containing protein</fullName>
    </submittedName>
</protein>
<feature type="domain" description="Autotransporter" evidence="4">
    <location>
        <begin position="1893"/>
        <end position="2175"/>
    </location>
</feature>
<evidence type="ECO:0000256" key="1">
    <source>
        <dbReference type="SAM" id="MobiDB-lite"/>
    </source>
</evidence>